<dbReference type="PANTHER" id="PTHR43386:SF6">
    <property type="entry name" value="ABC TRANSPORTER PERMEASE PROTEIN"/>
    <property type="match status" value="1"/>
</dbReference>
<evidence type="ECO:0000313" key="10">
    <source>
        <dbReference type="Proteomes" id="UP000000447"/>
    </source>
</evidence>
<dbReference type="InterPro" id="IPR035906">
    <property type="entry name" value="MetI-like_sf"/>
</dbReference>
<protein>
    <submittedName>
        <fullName evidence="9">Oligopeptide ABC transporter permease protein</fullName>
    </submittedName>
</protein>
<feature type="domain" description="ABC transmembrane type-1" evidence="8">
    <location>
        <begin position="99"/>
        <end position="283"/>
    </location>
</feature>
<dbReference type="Proteomes" id="UP000000447">
    <property type="component" value="Chromosome"/>
</dbReference>
<dbReference type="GO" id="GO:0055085">
    <property type="term" value="P:transmembrane transport"/>
    <property type="evidence" value="ECO:0007669"/>
    <property type="project" value="InterPro"/>
</dbReference>
<keyword evidence="5 7" id="KW-1133">Transmembrane helix</keyword>
<dbReference type="GO" id="GO:0005886">
    <property type="term" value="C:plasma membrane"/>
    <property type="evidence" value="ECO:0007669"/>
    <property type="project" value="UniProtKB-SubCell"/>
</dbReference>
<dbReference type="AlphaFoldDB" id="B9KZQ5"/>
<dbReference type="RefSeq" id="WP_015922472.1">
    <property type="nucleotide sequence ID" value="NC_011959.1"/>
</dbReference>
<reference evidence="9 10" key="1">
    <citation type="journal article" date="2009" name="PLoS ONE">
        <title>Complete genome sequence of the aerobic CO-oxidizing thermophile Thermomicrobium roseum.</title>
        <authorList>
            <person name="Wu D."/>
            <person name="Raymond J."/>
            <person name="Wu M."/>
            <person name="Chatterji S."/>
            <person name="Ren Q."/>
            <person name="Graham J.E."/>
            <person name="Bryant D.A."/>
            <person name="Robb F."/>
            <person name="Colman A."/>
            <person name="Tallon L.J."/>
            <person name="Badger J.H."/>
            <person name="Madupu R."/>
            <person name="Ward N.L."/>
            <person name="Eisen J.A."/>
        </authorList>
    </citation>
    <scope>NUCLEOTIDE SEQUENCE [LARGE SCALE GENOMIC DNA]</scope>
    <source>
        <strain evidence="10">ATCC 27502 / DSM 5159 / P-2</strain>
    </source>
</reference>
<dbReference type="PROSITE" id="PS50928">
    <property type="entry name" value="ABC_TM1"/>
    <property type="match status" value="1"/>
</dbReference>
<evidence type="ECO:0000313" key="9">
    <source>
        <dbReference type="EMBL" id="ACM06089.1"/>
    </source>
</evidence>
<evidence type="ECO:0000256" key="1">
    <source>
        <dbReference type="ARBA" id="ARBA00004651"/>
    </source>
</evidence>
<keyword evidence="6 7" id="KW-0472">Membrane</keyword>
<name>B9KZQ5_THERP</name>
<dbReference type="STRING" id="309801.trd_1525"/>
<dbReference type="SUPFAM" id="SSF161098">
    <property type="entry name" value="MetI-like"/>
    <property type="match status" value="1"/>
</dbReference>
<evidence type="ECO:0000256" key="4">
    <source>
        <dbReference type="ARBA" id="ARBA00022692"/>
    </source>
</evidence>
<keyword evidence="10" id="KW-1185">Reference proteome</keyword>
<evidence type="ECO:0000256" key="2">
    <source>
        <dbReference type="ARBA" id="ARBA00022448"/>
    </source>
</evidence>
<keyword evidence="2 7" id="KW-0813">Transport</keyword>
<dbReference type="Gene3D" id="1.10.3720.10">
    <property type="entry name" value="MetI-like"/>
    <property type="match status" value="1"/>
</dbReference>
<dbReference type="EMBL" id="CP001275">
    <property type="protein sequence ID" value="ACM06089.1"/>
    <property type="molecule type" value="Genomic_DNA"/>
</dbReference>
<dbReference type="Pfam" id="PF00528">
    <property type="entry name" value="BPD_transp_1"/>
    <property type="match status" value="1"/>
</dbReference>
<feature type="transmembrane region" description="Helical" evidence="7">
    <location>
        <begin position="32"/>
        <end position="52"/>
    </location>
</feature>
<keyword evidence="3" id="KW-1003">Cell membrane</keyword>
<dbReference type="HOGENOM" id="CLU_028518_1_1_0"/>
<dbReference type="CDD" id="cd06261">
    <property type="entry name" value="TM_PBP2"/>
    <property type="match status" value="1"/>
</dbReference>
<sequence length="299" mass="32264">MTTTASTPRIVGAAFRTRRSPARRLVMLIRRYPGGVLGISLLAVVLFVALFAGQLTDKSPLSVDPINRLSPPMPGHPFGTDNFGRDVYARTLYGARTSLLAGFGVAIVALLGGIVFGLLAGYYRRLDTVLMRIMDAVMAFPGIILAIGIVAARGPSLTNVIIALGFIFIPRVARVVRSIVLAVREYQFVEAARTLGASDVRILLRHVFPNAWSVVAIQGTFIFAEGVLGEATLSFLGVGPPPEFPSWGNILGEARLYIREAPWLMFLPGVALTLTVLSLNLIGDAVRDALDPRSRRRVA</sequence>
<evidence type="ECO:0000256" key="6">
    <source>
        <dbReference type="ARBA" id="ARBA00023136"/>
    </source>
</evidence>
<feature type="transmembrane region" description="Helical" evidence="7">
    <location>
        <begin position="129"/>
        <end position="151"/>
    </location>
</feature>
<accession>B9KZQ5</accession>
<evidence type="ECO:0000256" key="7">
    <source>
        <dbReference type="RuleBase" id="RU363032"/>
    </source>
</evidence>
<comment type="subcellular location">
    <subcellularLocation>
        <location evidence="1 7">Cell membrane</location>
        <topology evidence="1 7">Multi-pass membrane protein</topology>
    </subcellularLocation>
</comment>
<gene>
    <name evidence="9" type="ordered locus">trd_1525</name>
</gene>
<evidence type="ECO:0000256" key="5">
    <source>
        <dbReference type="ARBA" id="ARBA00022989"/>
    </source>
</evidence>
<organism evidence="9 10">
    <name type="scientific">Thermomicrobium roseum (strain ATCC 27502 / DSM 5159 / P-2)</name>
    <dbReference type="NCBI Taxonomy" id="309801"/>
    <lineage>
        <taxon>Bacteria</taxon>
        <taxon>Pseudomonadati</taxon>
        <taxon>Thermomicrobiota</taxon>
        <taxon>Thermomicrobia</taxon>
        <taxon>Thermomicrobiales</taxon>
        <taxon>Thermomicrobiaceae</taxon>
        <taxon>Thermomicrobium</taxon>
    </lineage>
</organism>
<evidence type="ECO:0000259" key="8">
    <source>
        <dbReference type="PROSITE" id="PS50928"/>
    </source>
</evidence>
<dbReference type="PANTHER" id="PTHR43386">
    <property type="entry name" value="OLIGOPEPTIDE TRANSPORT SYSTEM PERMEASE PROTEIN APPC"/>
    <property type="match status" value="1"/>
</dbReference>
<keyword evidence="4 7" id="KW-0812">Transmembrane</keyword>
<feature type="transmembrane region" description="Helical" evidence="7">
    <location>
        <begin position="263"/>
        <end position="283"/>
    </location>
</feature>
<comment type="similarity">
    <text evidence="7">Belongs to the binding-protein-dependent transport system permease family.</text>
</comment>
<dbReference type="InterPro" id="IPR000515">
    <property type="entry name" value="MetI-like"/>
</dbReference>
<feature type="transmembrane region" description="Helical" evidence="7">
    <location>
        <begin position="157"/>
        <end position="176"/>
    </location>
</feature>
<feature type="transmembrane region" description="Helical" evidence="7">
    <location>
        <begin position="99"/>
        <end position="122"/>
    </location>
</feature>
<dbReference type="eggNOG" id="COG1173">
    <property type="taxonomic scope" value="Bacteria"/>
</dbReference>
<proteinExistence type="inferred from homology"/>
<evidence type="ECO:0000256" key="3">
    <source>
        <dbReference type="ARBA" id="ARBA00022475"/>
    </source>
</evidence>
<dbReference type="KEGG" id="tro:trd_1525"/>
<dbReference type="InterPro" id="IPR050366">
    <property type="entry name" value="BP-dependent_transpt_permease"/>
</dbReference>